<dbReference type="AlphaFoldDB" id="A0AAD9MX98"/>
<proteinExistence type="predicted"/>
<keyword evidence="2" id="KW-1185">Reference proteome</keyword>
<name>A0AAD9MX98_9ANNE</name>
<dbReference type="SUPFAM" id="SSF48403">
    <property type="entry name" value="Ankyrin repeat"/>
    <property type="match status" value="1"/>
</dbReference>
<dbReference type="Pfam" id="PF13637">
    <property type="entry name" value="Ank_4"/>
    <property type="match status" value="1"/>
</dbReference>
<evidence type="ECO:0000313" key="1">
    <source>
        <dbReference type="EMBL" id="KAK2147146.1"/>
    </source>
</evidence>
<gene>
    <name evidence="1" type="ORF">LSH36_568g03039</name>
</gene>
<accession>A0AAD9MX98</accession>
<reference evidence="1" key="1">
    <citation type="journal article" date="2023" name="Mol. Biol. Evol.">
        <title>Third-Generation Sequencing Reveals the Adaptive Role of the Epigenome in Three Deep-Sea Polychaetes.</title>
        <authorList>
            <person name="Perez M."/>
            <person name="Aroh O."/>
            <person name="Sun Y."/>
            <person name="Lan Y."/>
            <person name="Juniper S.K."/>
            <person name="Young C.R."/>
            <person name="Angers B."/>
            <person name="Qian P.Y."/>
        </authorList>
    </citation>
    <scope>NUCLEOTIDE SEQUENCE</scope>
    <source>
        <strain evidence="1">P08H-3</strain>
    </source>
</reference>
<organism evidence="1 2">
    <name type="scientific">Paralvinella palmiformis</name>
    <dbReference type="NCBI Taxonomy" id="53620"/>
    <lineage>
        <taxon>Eukaryota</taxon>
        <taxon>Metazoa</taxon>
        <taxon>Spiralia</taxon>
        <taxon>Lophotrochozoa</taxon>
        <taxon>Annelida</taxon>
        <taxon>Polychaeta</taxon>
        <taxon>Sedentaria</taxon>
        <taxon>Canalipalpata</taxon>
        <taxon>Terebellida</taxon>
        <taxon>Terebelliformia</taxon>
        <taxon>Alvinellidae</taxon>
        <taxon>Paralvinella</taxon>
    </lineage>
</organism>
<protein>
    <submittedName>
        <fullName evidence="1">Uncharacterized protein</fullName>
    </submittedName>
</protein>
<dbReference type="InterPro" id="IPR036770">
    <property type="entry name" value="Ankyrin_rpt-contain_sf"/>
</dbReference>
<sequence length="291" mass="32624">MANQAFDAVMQDLQNHMKNANLNLGNLSTIARNGDEKLVEKFLSETVFVQPSVGERRELADNKKVVLQSQLYVGININAKNPRTLWTPLHAATFQEHGPVRLSIYCVHILHPRSLDSNRLPTYFLRSLLFLEPHHFQLLVTVGPLMALNWCHGQLQSSGDGVRIIAKVIMYLLEKGADPNSSDYEGRTPVDFASASDKTWGHFAALKCQRTPISKLIQTGIIKKGSLDGKNSPKNSPHLARRGIEMADYSQPNEQTHFDDKYSNAALCGDVLANDEENTRQNTQPQFSIYK</sequence>
<dbReference type="Gene3D" id="1.25.40.20">
    <property type="entry name" value="Ankyrin repeat-containing domain"/>
    <property type="match status" value="1"/>
</dbReference>
<dbReference type="InterPro" id="IPR002110">
    <property type="entry name" value="Ankyrin_rpt"/>
</dbReference>
<comment type="caution">
    <text evidence="1">The sequence shown here is derived from an EMBL/GenBank/DDBJ whole genome shotgun (WGS) entry which is preliminary data.</text>
</comment>
<evidence type="ECO:0000313" key="2">
    <source>
        <dbReference type="Proteomes" id="UP001208570"/>
    </source>
</evidence>
<dbReference type="EMBL" id="JAODUP010000568">
    <property type="protein sequence ID" value="KAK2147146.1"/>
    <property type="molecule type" value="Genomic_DNA"/>
</dbReference>
<dbReference type="Proteomes" id="UP001208570">
    <property type="component" value="Unassembled WGS sequence"/>
</dbReference>